<dbReference type="Gene3D" id="1.10.3260.10">
    <property type="entry name" value="DNA ligase, ATP-dependent, N-terminal domain"/>
    <property type="match status" value="1"/>
</dbReference>
<keyword evidence="1 3" id="KW-0436">Ligase</keyword>
<gene>
    <name evidence="3" type="ORF">D5R95_03115</name>
</gene>
<dbReference type="EMBL" id="QZAB01000211">
    <property type="protein sequence ID" value="RQD88082.1"/>
    <property type="molecule type" value="Genomic_DNA"/>
</dbReference>
<organism evidence="3 4">
    <name type="scientific">Methanosalsum natronophilum</name>
    <dbReference type="NCBI Taxonomy" id="768733"/>
    <lineage>
        <taxon>Archaea</taxon>
        <taxon>Methanobacteriati</taxon>
        <taxon>Methanobacteriota</taxon>
        <taxon>Stenosarchaea group</taxon>
        <taxon>Methanomicrobia</taxon>
        <taxon>Methanosarcinales</taxon>
        <taxon>Methanosarcinaceae</taxon>
        <taxon>Methanosalsum</taxon>
    </lineage>
</organism>
<accession>A0A424Z1V5</accession>
<protein>
    <submittedName>
        <fullName evidence="3">DNA ligase</fullName>
    </submittedName>
</protein>
<proteinExistence type="predicted"/>
<feature type="domain" description="DNA ligase ATP-dependent N-terminal" evidence="2">
    <location>
        <begin position="3"/>
        <end position="71"/>
    </location>
</feature>
<dbReference type="InterPro" id="IPR036599">
    <property type="entry name" value="DNA_ligase_N_sf"/>
</dbReference>
<dbReference type="GO" id="GO:0006281">
    <property type="term" value="P:DNA repair"/>
    <property type="evidence" value="ECO:0007669"/>
    <property type="project" value="InterPro"/>
</dbReference>
<dbReference type="GO" id="GO:0003677">
    <property type="term" value="F:DNA binding"/>
    <property type="evidence" value="ECO:0007669"/>
    <property type="project" value="InterPro"/>
</dbReference>
<evidence type="ECO:0000256" key="1">
    <source>
        <dbReference type="ARBA" id="ARBA00022598"/>
    </source>
</evidence>
<dbReference type="SUPFAM" id="SSF117018">
    <property type="entry name" value="ATP-dependent DNA ligase DNA-binding domain"/>
    <property type="match status" value="1"/>
</dbReference>
<dbReference type="GO" id="GO:0006310">
    <property type="term" value="P:DNA recombination"/>
    <property type="evidence" value="ECO:0007669"/>
    <property type="project" value="InterPro"/>
</dbReference>
<reference evidence="3 4" key="1">
    <citation type="submission" date="2018-08" db="EMBL/GenBank/DDBJ databases">
        <title>The metabolism and importance of syntrophic acetate oxidation coupled to methane or sulfide production in haloalkaline environments.</title>
        <authorList>
            <person name="Timmers P.H.A."/>
            <person name="Vavourakis C.D."/>
            <person name="Sorokin D.Y."/>
            <person name="Sinninghe Damste J.S."/>
            <person name="Muyzer G."/>
            <person name="Stams A.J.M."/>
            <person name="Plugge C.M."/>
        </authorList>
    </citation>
    <scope>NUCLEOTIDE SEQUENCE [LARGE SCALE GENOMIC DNA]</scope>
    <source>
        <strain evidence="3">MSAO_Arc3</strain>
    </source>
</reference>
<evidence type="ECO:0000313" key="3">
    <source>
        <dbReference type="EMBL" id="RQD88082.1"/>
    </source>
</evidence>
<evidence type="ECO:0000313" key="4">
    <source>
        <dbReference type="Proteomes" id="UP000284763"/>
    </source>
</evidence>
<feature type="non-terminal residue" evidence="3">
    <location>
        <position position="72"/>
    </location>
</feature>
<dbReference type="GO" id="GO:0003910">
    <property type="term" value="F:DNA ligase (ATP) activity"/>
    <property type="evidence" value="ECO:0007669"/>
    <property type="project" value="InterPro"/>
</dbReference>
<evidence type="ECO:0000259" key="2">
    <source>
        <dbReference type="Pfam" id="PF04675"/>
    </source>
</evidence>
<comment type="caution">
    <text evidence="3">The sequence shown here is derived from an EMBL/GenBank/DDBJ whole genome shotgun (WGS) entry which is preliminary data.</text>
</comment>
<dbReference type="Pfam" id="PF04675">
    <property type="entry name" value="DNA_ligase_A_N"/>
    <property type="match status" value="1"/>
</dbReference>
<dbReference type="Proteomes" id="UP000284763">
    <property type="component" value="Unassembled WGS sequence"/>
</dbReference>
<dbReference type="AlphaFoldDB" id="A0A424Z1V5"/>
<name>A0A424Z1V5_9EURY</name>
<dbReference type="InterPro" id="IPR012308">
    <property type="entry name" value="DNA_ligase_ATP-dep_N"/>
</dbReference>
<sequence length="72" mass="8214">MTSFADFANVCREIENISSSLEMTERVAEFFKLVDTEELHIAIYFIMGDVFPDWSDYDLGVGTGLFYTSLSK</sequence>